<dbReference type="Pfam" id="PF03748">
    <property type="entry name" value="FliL"/>
    <property type="match status" value="1"/>
</dbReference>
<evidence type="ECO:0000313" key="11">
    <source>
        <dbReference type="EMBL" id="PCI22496.1"/>
    </source>
</evidence>
<keyword evidence="7 10" id="KW-0283">Flagellar rotation</keyword>
<keyword evidence="6 10" id="KW-0812">Transmembrane</keyword>
<evidence type="ECO:0000313" key="12">
    <source>
        <dbReference type="Proteomes" id="UP000218113"/>
    </source>
</evidence>
<evidence type="ECO:0000256" key="5">
    <source>
        <dbReference type="ARBA" id="ARBA00022500"/>
    </source>
</evidence>
<dbReference type="GO" id="GO:0005886">
    <property type="term" value="C:plasma membrane"/>
    <property type="evidence" value="ECO:0007669"/>
    <property type="project" value="UniProtKB-SubCell"/>
</dbReference>
<feature type="transmembrane region" description="Helical" evidence="10">
    <location>
        <begin position="15"/>
        <end position="34"/>
    </location>
</feature>
<dbReference type="PANTHER" id="PTHR35091:SF2">
    <property type="entry name" value="FLAGELLAR PROTEIN FLIL"/>
    <property type="match status" value="1"/>
</dbReference>
<dbReference type="PANTHER" id="PTHR35091">
    <property type="entry name" value="FLAGELLAR PROTEIN FLIL"/>
    <property type="match status" value="1"/>
</dbReference>
<dbReference type="AlphaFoldDB" id="A0A2A4SMA3"/>
<comment type="subcellular location">
    <subcellularLocation>
        <location evidence="2">Cell membrane</location>
        <topology evidence="2">Single-pass membrane protein</topology>
    </subcellularLocation>
</comment>
<protein>
    <recommendedName>
        <fullName evidence="10">Flagellar protein FliL</fullName>
    </recommendedName>
</protein>
<evidence type="ECO:0000256" key="3">
    <source>
        <dbReference type="ARBA" id="ARBA00008281"/>
    </source>
</evidence>
<gene>
    <name evidence="11" type="ORF">COB67_13380</name>
</gene>
<dbReference type="GO" id="GO:0009425">
    <property type="term" value="C:bacterial-type flagellum basal body"/>
    <property type="evidence" value="ECO:0007669"/>
    <property type="project" value="InterPro"/>
</dbReference>
<dbReference type="GO" id="GO:0071978">
    <property type="term" value="P:bacterial-type flagellum-dependent swarming motility"/>
    <property type="evidence" value="ECO:0007669"/>
    <property type="project" value="TreeGrafter"/>
</dbReference>
<dbReference type="EMBL" id="NVSR01000160">
    <property type="protein sequence ID" value="PCI22496.1"/>
    <property type="molecule type" value="Genomic_DNA"/>
</dbReference>
<evidence type="ECO:0000256" key="8">
    <source>
        <dbReference type="ARBA" id="ARBA00022989"/>
    </source>
</evidence>
<accession>A0A2A4SMA3</accession>
<evidence type="ECO:0000256" key="10">
    <source>
        <dbReference type="RuleBase" id="RU364125"/>
    </source>
</evidence>
<keyword evidence="4 10" id="KW-1003">Cell membrane</keyword>
<proteinExistence type="inferred from homology"/>
<keyword evidence="9 10" id="KW-0472">Membrane</keyword>
<keyword evidence="5 10" id="KW-0145">Chemotaxis</keyword>
<dbReference type="InterPro" id="IPR005503">
    <property type="entry name" value="FliL"/>
</dbReference>
<evidence type="ECO:0000256" key="1">
    <source>
        <dbReference type="ARBA" id="ARBA00002254"/>
    </source>
</evidence>
<dbReference type="GO" id="GO:0006935">
    <property type="term" value="P:chemotaxis"/>
    <property type="evidence" value="ECO:0007669"/>
    <property type="project" value="UniProtKB-KW"/>
</dbReference>
<evidence type="ECO:0000256" key="4">
    <source>
        <dbReference type="ARBA" id="ARBA00022475"/>
    </source>
</evidence>
<comment type="function">
    <text evidence="1 10">Controls the rotational direction of flagella during chemotaxis.</text>
</comment>
<evidence type="ECO:0000256" key="9">
    <source>
        <dbReference type="ARBA" id="ARBA00023136"/>
    </source>
</evidence>
<dbReference type="Proteomes" id="UP000218113">
    <property type="component" value="Unassembled WGS sequence"/>
</dbReference>
<reference evidence="12" key="1">
    <citation type="submission" date="2017-08" db="EMBL/GenBank/DDBJ databases">
        <title>A dynamic microbial community with high functional redundancy inhabits the cold, oxic subseafloor aquifer.</title>
        <authorList>
            <person name="Tully B.J."/>
            <person name="Wheat C.G."/>
            <person name="Glazer B.T."/>
            <person name="Huber J.A."/>
        </authorList>
    </citation>
    <scope>NUCLEOTIDE SEQUENCE [LARGE SCALE GENOMIC DNA]</scope>
</reference>
<comment type="caution">
    <text evidence="11">The sequence shown here is derived from an EMBL/GenBank/DDBJ whole genome shotgun (WGS) entry which is preliminary data.</text>
</comment>
<organism evidence="11 12">
    <name type="scientific">SAR324 cluster bacterium</name>
    <dbReference type="NCBI Taxonomy" id="2024889"/>
    <lineage>
        <taxon>Bacteria</taxon>
        <taxon>Deltaproteobacteria</taxon>
        <taxon>SAR324 cluster</taxon>
    </lineage>
</organism>
<name>A0A2A4SMA3_9DELT</name>
<keyword evidence="8 10" id="KW-1133">Transmembrane helix</keyword>
<evidence type="ECO:0000256" key="6">
    <source>
        <dbReference type="ARBA" id="ARBA00022692"/>
    </source>
</evidence>
<evidence type="ECO:0000256" key="2">
    <source>
        <dbReference type="ARBA" id="ARBA00004162"/>
    </source>
</evidence>
<evidence type="ECO:0000256" key="7">
    <source>
        <dbReference type="ARBA" id="ARBA00022779"/>
    </source>
</evidence>
<comment type="similarity">
    <text evidence="3 10">Belongs to the FliL family.</text>
</comment>
<sequence>MADEEEGGGGGKKKLIIIVVLLLLLLGGGAAAYFQFMAPVDEEGTADGQPKIEEEAENITQKDVTKLSNPQYTPPKEYIVNLRDGKHFLRVEMVAVLEDEDALFYLSKREPIIDDMVITLLGNQTTESLKTSKGRQMLKNELLRMVNSVYTREFIEESETQDPTPVKKILMTKFILQ</sequence>